<dbReference type="RefSeq" id="XP_025585914.1">
    <property type="nucleotide sequence ID" value="XM_025735182.1"/>
</dbReference>
<dbReference type="GeneID" id="37258269"/>
<dbReference type="EMBL" id="LN649230">
    <property type="protein sequence ID" value="CEI62194.1"/>
    <property type="molecule type" value="Genomic_DNA"/>
</dbReference>
<keyword evidence="3" id="KW-1185">Reference proteome</keyword>
<protein>
    <submittedName>
        <fullName evidence="2">Uncharacterized protein</fullName>
    </submittedName>
</protein>
<evidence type="ECO:0000313" key="3">
    <source>
        <dbReference type="Proteomes" id="UP000245910"/>
    </source>
</evidence>
<dbReference type="Proteomes" id="UP000245910">
    <property type="component" value="Chromosome II"/>
</dbReference>
<keyword evidence="1" id="KW-0175">Coiled coil</keyword>
<evidence type="ECO:0000256" key="1">
    <source>
        <dbReference type="SAM" id="Coils"/>
    </source>
</evidence>
<organism evidence="2 3">
    <name type="scientific">Fusarium venenatum</name>
    <dbReference type="NCBI Taxonomy" id="56646"/>
    <lineage>
        <taxon>Eukaryota</taxon>
        <taxon>Fungi</taxon>
        <taxon>Dikarya</taxon>
        <taxon>Ascomycota</taxon>
        <taxon>Pezizomycotina</taxon>
        <taxon>Sordariomycetes</taxon>
        <taxon>Hypocreomycetidae</taxon>
        <taxon>Hypocreales</taxon>
        <taxon>Nectriaceae</taxon>
        <taxon>Fusarium</taxon>
    </lineage>
</organism>
<reference evidence="3" key="1">
    <citation type="submission" date="2014-10" db="EMBL/GenBank/DDBJ databases">
        <authorList>
            <person name="King R."/>
        </authorList>
    </citation>
    <scope>NUCLEOTIDE SEQUENCE [LARGE SCALE GENOMIC DNA]</scope>
    <source>
        <strain evidence="3">A3/5</strain>
    </source>
</reference>
<feature type="coiled-coil region" evidence="1">
    <location>
        <begin position="161"/>
        <end position="209"/>
    </location>
</feature>
<evidence type="ECO:0000313" key="2">
    <source>
        <dbReference type="EMBL" id="CEI62194.1"/>
    </source>
</evidence>
<dbReference type="AlphaFoldDB" id="A0A2L2SWP1"/>
<proteinExistence type="predicted"/>
<sequence length="264" mass="30209">MAMESITNDHSPTEPETYINHSPVNQMQAPMHQKSIPLKRTRRSASVDSDYGILQKEESNWHVINADDVRQIALDERIDNAEKPMVLCSEEFIEREHTVKYLNVNDKERARRKAFKSLEEAQGQLQEAESFMRSMAVRVNHQGDKCPKPYYDAYSESIRNLEGARKRHDRAEMNLKALEYDAESGLQKYTETLERIEILNANIAESKRDIAKKIKGKRALHAKLAVLDILGCHKLDLVPTETLEMFCSSTSEVLKSVDGAMSEM</sequence>
<name>A0A2L2SWP1_9HYPO</name>
<dbReference type="KEGG" id="fvn:FVRRES_06630"/>
<accession>A0A2L2SWP1</accession>